<comment type="caution">
    <text evidence="1">The sequence shown here is derived from an EMBL/GenBank/DDBJ whole genome shotgun (WGS) entry which is preliminary data.</text>
</comment>
<evidence type="ECO:0000313" key="1">
    <source>
        <dbReference type="EMBL" id="RNA08385.1"/>
    </source>
</evidence>
<protein>
    <submittedName>
        <fullName evidence="1">Uncharacterized protein</fullName>
    </submittedName>
</protein>
<proteinExistence type="predicted"/>
<keyword evidence="2" id="KW-1185">Reference proteome</keyword>
<organism evidence="1 2">
    <name type="scientific">Brachionus plicatilis</name>
    <name type="common">Marine rotifer</name>
    <name type="synonym">Brachionus muelleri</name>
    <dbReference type="NCBI Taxonomy" id="10195"/>
    <lineage>
        <taxon>Eukaryota</taxon>
        <taxon>Metazoa</taxon>
        <taxon>Spiralia</taxon>
        <taxon>Gnathifera</taxon>
        <taxon>Rotifera</taxon>
        <taxon>Eurotatoria</taxon>
        <taxon>Monogononta</taxon>
        <taxon>Pseudotrocha</taxon>
        <taxon>Ploima</taxon>
        <taxon>Brachionidae</taxon>
        <taxon>Brachionus</taxon>
    </lineage>
</organism>
<dbReference type="Proteomes" id="UP000276133">
    <property type="component" value="Unassembled WGS sequence"/>
</dbReference>
<dbReference type="AlphaFoldDB" id="A0A3M7QBR4"/>
<sequence length="76" mass="9090">MVFNHFFTKNLRIIRLIRLWCCSVPFFSYFFKPTDDIRYGLKLILQMIQSVTRSVIPDTHAFYCITFVAACELFEL</sequence>
<accession>A0A3M7QBR4</accession>
<evidence type="ECO:0000313" key="2">
    <source>
        <dbReference type="Proteomes" id="UP000276133"/>
    </source>
</evidence>
<name>A0A3M7QBR4_BRAPC</name>
<gene>
    <name evidence="1" type="ORF">BpHYR1_048477</name>
</gene>
<reference evidence="1 2" key="1">
    <citation type="journal article" date="2018" name="Sci. Rep.">
        <title>Genomic signatures of local adaptation to the degree of environmental predictability in rotifers.</title>
        <authorList>
            <person name="Franch-Gras L."/>
            <person name="Hahn C."/>
            <person name="Garcia-Roger E.M."/>
            <person name="Carmona M.J."/>
            <person name="Serra M."/>
            <person name="Gomez A."/>
        </authorList>
    </citation>
    <scope>NUCLEOTIDE SEQUENCE [LARGE SCALE GENOMIC DNA]</scope>
    <source>
        <strain evidence="1">HYR1</strain>
    </source>
</reference>
<dbReference type="EMBL" id="REGN01006764">
    <property type="protein sequence ID" value="RNA08385.1"/>
    <property type="molecule type" value="Genomic_DNA"/>
</dbReference>